<feature type="signal peptide" evidence="11">
    <location>
        <begin position="1"/>
        <end position="20"/>
    </location>
</feature>
<evidence type="ECO:0000256" key="1">
    <source>
        <dbReference type="ARBA" id="ARBA00022723"/>
    </source>
</evidence>
<evidence type="ECO:0000259" key="12">
    <source>
        <dbReference type="PROSITE" id="PS50884"/>
    </source>
</evidence>
<evidence type="ECO:0000256" key="9">
    <source>
        <dbReference type="RuleBase" id="RU369094"/>
    </source>
</evidence>
<evidence type="ECO:0000256" key="10">
    <source>
        <dbReference type="SAM" id="MobiDB-lite"/>
    </source>
</evidence>
<feature type="domain" description="Dof-type" evidence="12">
    <location>
        <begin position="104"/>
        <end position="158"/>
    </location>
</feature>
<evidence type="ECO:0000256" key="8">
    <source>
        <dbReference type="PROSITE-ProRule" id="PRU00071"/>
    </source>
</evidence>
<dbReference type="InterPro" id="IPR003851">
    <property type="entry name" value="Znf_Dof"/>
</dbReference>
<evidence type="ECO:0000313" key="14">
    <source>
        <dbReference type="Proteomes" id="UP000634136"/>
    </source>
</evidence>
<dbReference type="GO" id="GO:0005634">
    <property type="term" value="C:nucleus"/>
    <property type="evidence" value="ECO:0007669"/>
    <property type="project" value="UniProtKB-SubCell"/>
</dbReference>
<evidence type="ECO:0000256" key="5">
    <source>
        <dbReference type="ARBA" id="ARBA00023125"/>
    </source>
</evidence>
<keyword evidence="2 8" id="KW-0863">Zinc-finger</keyword>
<feature type="chain" id="PRO_5032406444" description="Dof zinc finger protein" evidence="11">
    <location>
        <begin position="21"/>
        <end position="365"/>
    </location>
</feature>
<proteinExistence type="predicted"/>
<dbReference type="AlphaFoldDB" id="A0A835CFA2"/>
<keyword evidence="1 9" id="KW-0479">Metal-binding</keyword>
<dbReference type="PROSITE" id="PS50884">
    <property type="entry name" value="ZF_DOF_2"/>
    <property type="match status" value="1"/>
</dbReference>
<dbReference type="InterPro" id="IPR045174">
    <property type="entry name" value="Dof"/>
</dbReference>
<organism evidence="13 14">
    <name type="scientific">Senna tora</name>
    <dbReference type="NCBI Taxonomy" id="362788"/>
    <lineage>
        <taxon>Eukaryota</taxon>
        <taxon>Viridiplantae</taxon>
        <taxon>Streptophyta</taxon>
        <taxon>Embryophyta</taxon>
        <taxon>Tracheophyta</taxon>
        <taxon>Spermatophyta</taxon>
        <taxon>Magnoliopsida</taxon>
        <taxon>eudicotyledons</taxon>
        <taxon>Gunneridae</taxon>
        <taxon>Pentapetalae</taxon>
        <taxon>rosids</taxon>
        <taxon>fabids</taxon>
        <taxon>Fabales</taxon>
        <taxon>Fabaceae</taxon>
        <taxon>Caesalpinioideae</taxon>
        <taxon>Cassia clade</taxon>
        <taxon>Senna</taxon>
    </lineage>
</organism>
<protein>
    <recommendedName>
        <fullName evidence="9">Dof zinc finger protein</fullName>
    </recommendedName>
</protein>
<evidence type="ECO:0000313" key="13">
    <source>
        <dbReference type="EMBL" id="KAF7838560.1"/>
    </source>
</evidence>
<dbReference type="EMBL" id="JAAIUW010000003">
    <property type="protein sequence ID" value="KAF7838560.1"/>
    <property type="molecule type" value="Genomic_DNA"/>
</dbReference>
<comment type="caution">
    <text evidence="13">The sequence shown here is derived from an EMBL/GenBank/DDBJ whole genome shotgun (WGS) entry which is preliminary data.</text>
</comment>
<dbReference type="PROSITE" id="PS01361">
    <property type="entry name" value="ZF_DOF_1"/>
    <property type="match status" value="1"/>
</dbReference>
<feature type="compositionally biased region" description="Polar residues" evidence="10">
    <location>
        <begin position="184"/>
        <end position="195"/>
    </location>
</feature>
<evidence type="ECO:0000256" key="11">
    <source>
        <dbReference type="SAM" id="SignalP"/>
    </source>
</evidence>
<keyword evidence="5 8" id="KW-0238">DNA-binding</keyword>
<comment type="subcellular location">
    <subcellularLocation>
        <location evidence="8 9">Nucleus</location>
    </subcellularLocation>
</comment>
<dbReference type="GO" id="GO:0008270">
    <property type="term" value="F:zinc ion binding"/>
    <property type="evidence" value="ECO:0007669"/>
    <property type="project" value="UniProtKB-KW"/>
</dbReference>
<keyword evidence="7 8" id="KW-0539">Nucleus</keyword>
<evidence type="ECO:0000256" key="3">
    <source>
        <dbReference type="ARBA" id="ARBA00022833"/>
    </source>
</evidence>
<feature type="compositionally biased region" description="Basic residues" evidence="10">
    <location>
        <begin position="154"/>
        <end position="163"/>
    </location>
</feature>
<keyword evidence="4 9" id="KW-0805">Transcription regulation</keyword>
<evidence type="ECO:0000256" key="2">
    <source>
        <dbReference type="ARBA" id="ARBA00022771"/>
    </source>
</evidence>
<keyword evidence="14" id="KW-1185">Reference proteome</keyword>
<name>A0A835CFA2_9FABA</name>
<dbReference type="PANTHER" id="PTHR31992:SF298">
    <property type="entry name" value="DOF ZINC FINGER PROTEIN 4"/>
    <property type="match status" value="1"/>
</dbReference>
<comment type="function">
    <text evidence="9">Transcription factor that binds specifically to a 5'-AA[AG]G-3' consensus core sequence.</text>
</comment>
<feature type="compositionally biased region" description="Low complexity" evidence="10">
    <location>
        <begin position="196"/>
        <end position="222"/>
    </location>
</feature>
<dbReference type="Pfam" id="PF02701">
    <property type="entry name" value="Zn_ribbon_Dof"/>
    <property type="match status" value="1"/>
</dbReference>
<keyword evidence="3 9" id="KW-0862">Zinc</keyword>
<dbReference type="GO" id="GO:0003677">
    <property type="term" value="F:DNA binding"/>
    <property type="evidence" value="ECO:0007669"/>
    <property type="project" value="UniProtKB-UniRule"/>
</dbReference>
<dbReference type="Proteomes" id="UP000634136">
    <property type="component" value="Unassembled WGS sequence"/>
</dbReference>
<sequence>MPPSSFCLLIGLFSSFRVWGEILRNGRYSTYSEEYLSDFGSKPHSSSSSSHSLLSLTHLAGKSILLLHFPGNLQFRGRNFETVFPRFLWIRNSGGVFLPGVGERECPRCDSVNTKFCYYNNYNLSQPRYFCKSCRRYWTKGGVLRNVPVGGGCRKSKRSKPKHSPSEPSAAAATTTTTTTTTTSFQPDQDQLKTTSNSHSSSESSAAPSSNNSMDNLSNLPPHESNNNSSSFFVHPDSNPSFGETAIFSEIGNLTSLIASSTSSHETMAFGYGSIPDATMTTTSFQFTHPPHGQDLMPPPTTTTIDQTVAAELSAMQSKFGPLDWQSSTADQGLFDLTNTVDQAYWTHHTQWNNQDNPTTLFPLP</sequence>
<evidence type="ECO:0000256" key="4">
    <source>
        <dbReference type="ARBA" id="ARBA00023015"/>
    </source>
</evidence>
<dbReference type="OrthoDB" id="1927254at2759"/>
<evidence type="ECO:0000256" key="7">
    <source>
        <dbReference type="ARBA" id="ARBA00023242"/>
    </source>
</evidence>
<feature type="compositionally biased region" description="Polar residues" evidence="10">
    <location>
        <begin position="224"/>
        <end position="237"/>
    </location>
</feature>
<accession>A0A835CFA2</accession>
<feature type="compositionally biased region" description="Low complexity" evidence="10">
    <location>
        <begin position="166"/>
        <end position="183"/>
    </location>
</feature>
<feature type="region of interest" description="Disordered" evidence="10">
    <location>
        <begin position="149"/>
        <end position="237"/>
    </location>
</feature>
<keyword evidence="6 9" id="KW-0804">Transcription</keyword>
<gene>
    <name evidence="13" type="ORF">G2W53_007042</name>
</gene>
<dbReference type="PANTHER" id="PTHR31992">
    <property type="entry name" value="DOF ZINC FINGER PROTEIN DOF1.4-RELATED"/>
    <property type="match status" value="1"/>
</dbReference>
<evidence type="ECO:0000256" key="6">
    <source>
        <dbReference type="ARBA" id="ARBA00023163"/>
    </source>
</evidence>
<reference evidence="13" key="1">
    <citation type="submission" date="2020-09" db="EMBL/GenBank/DDBJ databases">
        <title>Genome-Enabled Discovery of Anthraquinone Biosynthesis in Senna tora.</title>
        <authorList>
            <person name="Kang S.-H."/>
            <person name="Pandey R.P."/>
            <person name="Lee C.-M."/>
            <person name="Sim J.-S."/>
            <person name="Jeong J.-T."/>
            <person name="Choi B.-S."/>
            <person name="Jung M."/>
            <person name="Ginzburg D."/>
            <person name="Zhao K."/>
            <person name="Won S.Y."/>
            <person name="Oh T.-J."/>
            <person name="Yu Y."/>
            <person name="Kim N.-H."/>
            <person name="Lee O.R."/>
            <person name="Lee T.-H."/>
            <person name="Bashyal P."/>
            <person name="Kim T.-S."/>
            <person name="Lee W.-H."/>
            <person name="Kawkins C."/>
            <person name="Kim C.-K."/>
            <person name="Kim J.S."/>
            <person name="Ahn B.O."/>
            <person name="Rhee S.Y."/>
            <person name="Sohng J.K."/>
        </authorList>
    </citation>
    <scope>NUCLEOTIDE SEQUENCE</scope>
    <source>
        <tissue evidence="13">Leaf</tissue>
    </source>
</reference>
<keyword evidence="11" id="KW-0732">Signal</keyword>
<dbReference type="GO" id="GO:0003700">
    <property type="term" value="F:DNA-binding transcription factor activity"/>
    <property type="evidence" value="ECO:0007669"/>
    <property type="project" value="UniProtKB-UniRule"/>
</dbReference>